<proteinExistence type="predicted"/>
<name>A0A3G8JT79_9ACTN</name>
<reference evidence="4 5" key="1">
    <citation type="submission" date="2018-11" db="EMBL/GenBank/DDBJ databases">
        <title>Gordonia insulae sp. nov., isolated from an island soil.</title>
        <authorList>
            <person name="Kim Y.S."/>
            <person name="Kim S.B."/>
        </authorList>
    </citation>
    <scope>NUCLEOTIDE SEQUENCE [LARGE SCALE GENOMIC DNA]</scope>
    <source>
        <strain evidence="4 5">MMS17-SY073</strain>
    </source>
</reference>
<dbReference type="Pfam" id="PF11887">
    <property type="entry name" value="Mce4_CUP1"/>
    <property type="match status" value="1"/>
</dbReference>
<sequence>MRRAGLAGVILASVMVAVSACGFQGLNSMAIPGAQGTSDGSYEIAAMIPTAAGLVTNAPVMINDATVGSVGKIEVQDWNAHVGIRLDKGVTVPRGSHVMVGMTSVLGSSHLQIIQPEKPTGGVMAPGDEIPLTKCPEQSNITTDPSVPAVPDINSAQQVAACTYPTTEQVLSSLSVVLNGGGLAQFGDIVHEMNSVFTGRQDVISRLIPRLNTLIGDLNRQKANIIRAMDGLDRLSASINAQTPTVEKALADGPAILGLLVEQRQQFTDTLAALGKLSKTSNDILDANDQDIKTIVSNLSPVLDQLAATGPALTQSLGIFLTFPFYEEAIPHIVKGDYVNADLVLDLSFERLSRGLASSVGLVGPEGVLGQPAGAAKRGLNPFTSPLSPDGMQPRTSKKQPKTRAPASTTAPAPAQGGGN</sequence>
<dbReference type="KEGG" id="gom:D7316_04537"/>
<organism evidence="4 5">
    <name type="scientific">Gordonia insulae</name>
    <dbReference type="NCBI Taxonomy" id="2420509"/>
    <lineage>
        <taxon>Bacteria</taxon>
        <taxon>Bacillati</taxon>
        <taxon>Actinomycetota</taxon>
        <taxon>Actinomycetes</taxon>
        <taxon>Mycobacteriales</taxon>
        <taxon>Gordoniaceae</taxon>
        <taxon>Gordonia</taxon>
    </lineage>
</organism>
<dbReference type="InterPro" id="IPR003399">
    <property type="entry name" value="Mce/MlaD"/>
</dbReference>
<dbReference type="InterPro" id="IPR024516">
    <property type="entry name" value="Mce_C"/>
</dbReference>
<dbReference type="OrthoDB" id="9774928at2"/>
<feature type="domain" description="Mce/MlaD" evidence="2">
    <location>
        <begin position="41"/>
        <end position="115"/>
    </location>
</feature>
<feature type="region of interest" description="Disordered" evidence="1">
    <location>
        <begin position="373"/>
        <end position="420"/>
    </location>
</feature>
<feature type="domain" description="Mammalian cell entry C-terminal" evidence="3">
    <location>
        <begin position="189"/>
        <end position="317"/>
    </location>
</feature>
<dbReference type="InterPro" id="IPR052336">
    <property type="entry name" value="MlaD_Phospholipid_Transporter"/>
</dbReference>
<evidence type="ECO:0000313" key="4">
    <source>
        <dbReference type="EMBL" id="AZG47925.1"/>
    </source>
</evidence>
<keyword evidence="4" id="KW-0449">Lipoprotein</keyword>
<evidence type="ECO:0000256" key="1">
    <source>
        <dbReference type="SAM" id="MobiDB-lite"/>
    </source>
</evidence>
<keyword evidence="5" id="KW-1185">Reference proteome</keyword>
<accession>A0A3G8JT79</accession>
<evidence type="ECO:0000313" key="5">
    <source>
        <dbReference type="Proteomes" id="UP000271469"/>
    </source>
</evidence>
<dbReference type="Pfam" id="PF02470">
    <property type="entry name" value="MlaD"/>
    <property type="match status" value="1"/>
</dbReference>
<dbReference type="GO" id="GO:0005576">
    <property type="term" value="C:extracellular region"/>
    <property type="evidence" value="ECO:0007669"/>
    <property type="project" value="TreeGrafter"/>
</dbReference>
<evidence type="ECO:0000259" key="2">
    <source>
        <dbReference type="Pfam" id="PF02470"/>
    </source>
</evidence>
<dbReference type="RefSeq" id="WP_124711510.1">
    <property type="nucleotide sequence ID" value="NZ_CP033972.1"/>
</dbReference>
<gene>
    <name evidence="4" type="primary">lprN_4</name>
    <name evidence="4" type="ORF">D7316_04537</name>
</gene>
<dbReference type="PANTHER" id="PTHR33371:SF15">
    <property type="entry name" value="LIPOPROTEIN LPRN"/>
    <property type="match status" value="1"/>
</dbReference>
<dbReference type="PROSITE" id="PS51257">
    <property type="entry name" value="PROKAR_LIPOPROTEIN"/>
    <property type="match status" value="1"/>
</dbReference>
<dbReference type="Proteomes" id="UP000271469">
    <property type="component" value="Chromosome"/>
</dbReference>
<feature type="compositionally biased region" description="Low complexity" evidence="1">
    <location>
        <begin position="403"/>
        <end position="420"/>
    </location>
</feature>
<dbReference type="AlphaFoldDB" id="A0A3G8JT79"/>
<protein>
    <submittedName>
        <fullName evidence="4">Lipoprotein LprN</fullName>
    </submittedName>
</protein>
<evidence type="ECO:0000259" key="3">
    <source>
        <dbReference type="Pfam" id="PF11887"/>
    </source>
</evidence>
<dbReference type="EMBL" id="CP033972">
    <property type="protein sequence ID" value="AZG47925.1"/>
    <property type="molecule type" value="Genomic_DNA"/>
</dbReference>
<dbReference type="PANTHER" id="PTHR33371">
    <property type="entry name" value="INTERMEMBRANE PHOSPHOLIPID TRANSPORT SYSTEM BINDING PROTEIN MLAD-RELATED"/>
    <property type="match status" value="1"/>
</dbReference>